<protein>
    <submittedName>
        <fullName evidence="1">Uncharacterized protein</fullName>
    </submittedName>
</protein>
<dbReference type="AlphaFoldDB" id="A0A0R1VM31"/>
<evidence type="ECO:0000313" key="1">
    <source>
        <dbReference type="EMBL" id="KRM06389.1"/>
    </source>
</evidence>
<name>A0A0R1VM31_9LACO</name>
<sequence>MALIKEILQQTLIITKSDRYANHILDTLIEVQKQNKEIEIASVIKQVWTR</sequence>
<evidence type="ECO:0000313" key="2">
    <source>
        <dbReference type="Proteomes" id="UP000051451"/>
    </source>
</evidence>
<accession>A0A0R1VM31</accession>
<comment type="caution">
    <text evidence="1">The sequence shown here is derived from an EMBL/GenBank/DDBJ whole genome shotgun (WGS) entry which is preliminary data.</text>
</comment>
<keyword evidence="2" id="KW-1185">Reference proteome</keyword>
<dbReference type="Proteomes" id="UP000051451">
    <property type="component" value="Unassembled WGS sequence"/>
</dbReference>
<dbReference type="EMBL" id="AZGB01000015">
    <property type="protein sequence ID" value="KRM06389.1"/>
    <property type="molecule type" value="Genomic_DNA"/>
</dbReference>
<dbReference type="PATRIC" id="fig|1423750.3.peg.545"/>
<organism evidence="1 2">
    <name type="scientific">Liquorilactobacillus ghanensis DSM 18630</name>
    <dbReference type="NCBI Taxonomy" id="1423750"/>
    <lineage>
        <taxon>Bacteria</taxon>
        <taxon>Bacillati</taxon>
        <taxon>Bacillota</taxon>
        <taxon>Bacilli</taxon>
        <taxon>Lactobacillales</taxon>
        <taxon>Lactobacillaceae</taxon>
        <taxon>Liquorilactobacillus</taxon>
    </lineage>
</organism>
<proteinExistence type="predicted"/>
<reference evidence="1 2" key="1">
    <citation type="journal article" date="2015" name="Genome Announc.">
        <title>Expanding the biotechnology potential of lactobacilli through comparative genomics of 213 strains and associated genera.</title>
        <authorList>
            <person name="Sun Z."/>
            <person name="Harris H.M."/>
            <person name="McCann A."/>
            <person name="Guo C."/>
            <person name="Argimon S."/>
            <person name="Zhang W."/>
            <person name="Yang X."/>
            <person name="Jeffery I.B."/>
            <person name="Cooney J.C."/>
            <person name="Kagawa T.F."/>
            <person name="Liu W."/>
            <person name="Song Y."/>
            <person name="Salvetti E."/>
            <person name="Wrobel A."/>
            <person name="Rasinkangas P."/>
            <person name="Parkhill J."/>
            <person name="Rea M.C."/>
            <person name="O'Sullivan O."/>
            <person name="Ritari J."/>
            <person name="Douillard F.P."/>
            <person name="Paul Ross R."/>
            <person name="Yang R."/>
            <person name="Briner A.E."/>
            <person name="Felis G.E."/>
            <person name="de Vos W.M."/>
            <person name="Barrangou R."/>
            <person name="Klaenhammer T.R."/>
            <person name="Caufield P.W."/>
            <person name="Cui Y."/>
            <person name="Zhang H."/>
            <person name="O'Toole P.W."/>
        </authorList>
    </citation>
    <scope>NUCLEOTIDE SEQUENCE [LARGE SCALE GENOMIC DNA]</scope>
    <source>
        <strain evidence="1 2">DSM 18630</strain>
    </source>
</reference>
<gene>
    <name evidence="1" type="ORF">FC89_GL000529</name>
</gene>